<reference evidence="10 12" key="2">
    <citation type="journal article" date="2013" name="Nature">
        <title>Insights into bilaterian evolution from three spiralian genomes.</title>
        <authorList>
            <person name="Simakov O."/>
            <person name="Marletaz F."/>
            <person name="Cho S.J."/>
            <person name="Edsinger-Gonzales E."/>
            <person name="Havlak P."/>
            <person name="Hellsten U."/>
            <person name="Kuo D.H."/>
            <person name="Larsson T."/>
            <person name="Lv J."/>
            <person name="Arendt D."/>
            <person name="Savage R."/>
            <person name="Osoegawa K."/>
            <person name="de Jong P."/>
            <person name="Grimwood J."/>
            <person name="Chapman J.A."/>
            <person name="Shapiro H."/>
            <person name="Aerts A."/>
            <person name="Otillar R.P."/>
            <person name="Terry A.Y."/>
            <person name="Boore J.L."/>
            <person name="Grigoriev I.V."/>
            <person name="Lindberg D.R."/>
            <person name="Seaver E.C."/>
            <person name="Weisblat D.A."/>
            <person name="Putnam N.H."/>
            <person name="Rokhsar D.S."/>
        </authorList>
    </citation>
    <scope>NUCLEOTIDE SEQUENCE</scope>
    <source>
        <strain evidence="10 12">I ESC-2004</strain>
    </source>
</reference>
<evidence type="ECO:0000313" key="10">
    <source>
        <dbReference type="EMBL" id="ELU17376.1"/>
    </source>
</evidence>
<dbReference type="EMBL" id="AMQN01035809">
    <property type="status" value="NOT_ANNOTATED_CDS"/>
    <property type="molecule type" value="Genomic_DNA"/>
</dbReference>
<dbReference type="Pfam" id="PF00096">
    <property type="entry name" value="zf-C2H2"/>
    <property type="match status" value="1"/>
</dbReference>
<evidence type="ECO:0000256" key="3">
    <source>
        <dbReference type="ARBA" id="ARBA00022737"/>
    </source>
</evidence>
<evidence type="ECO:0000256" key="8">
    <source>
        <dbReference type="PROSITE-ProRule" id="PRU00042"/>
    </source>
</evidence>
<feature type="non-terminal residue" evidence="10">
    <location>
        <position position="58"/>
    </location>
</feature>
<organism evidence="10">
    <name type="scientific">Capitella teleta</name>
    <name type="common">Polychaete worm</name>
    <dbReference type="NCBI Taxonomy" id="283909"/>
    <lineage>
        <taxon>Eukaryota</taxon>
        <taxon>Metazoa</taxon>
        <taxon>Spiralia</taxon>
        <taxon>Lophotrochozoa</taxon>
        <taxon>Annelida</taxon>
        <taxon>Polychaeta</taxon>
        <taxon>Sedentaria</taxon>
        <taxon>Scolecida</taxon>
        <taxon>Capitellidae</taxon>
        <taxon>Capitella</taxon>
    </lineage>
</organism>
<dbReference type="PROSITE" id="PS50157">
    <property type="entry name" value="ZINC_FINGER_C2H2_2"/>
    <property type="match status" value="2"/>
</dbReference>
<proteinExistence type="predicted"/>
<accession>R7VKH5</accession>
<evidence type="ECO:0000256" key="5">
    <source>
        <dbReference type="ARBA" id="ARBA00022833"/>
    </source>
</evidence>
<dbReference type="Gene3D" id="3.30.160.60">
    <property type="entry name" value="Classic Zinc Finger"/>
    <property type="match status" value="2"/>
</dbReference>
<feature type="domain" description="C2H2-type" evidence="9">
    <location>
        <begin position="1"/>
        <end position="23"/>
    </location>
</feature>
<protein>
    <recommendedName>
        <fullName evidence="9">C2H2-type domain-containing protein</fullName>
    </recommendedName>
</protein>
<keyword evidence="12" id="KW-1185">Reference proteome</keyword>
<dbReference type="EMBL" id="KB292517">
    <property type="protein sequence ID" value="ELU17376.1"/>
    <property type="molecule type" value="Genomic_DNA"/>
</dbReference>
<dbReference type="PANTHER" id="PTHR23235">
    <property type="entry name" value="KRUEPPEL-LIKE TRANSCRIPTION FACTOR"/>
    <property type="match status" value="1"/>
</dbReference>
<dbReference type="STRING" id="283909.R7VKH5"/>
<dbReference type="PROSITE" id="PS00028">
    <property type="entry name" value="ZINC_FINGER_C2H2_1"/>
    <property type="match status" value="1"/>
</dbReference>
<feature type="domain" description="C2H2-type" evidence="9">
    <location>
        <begin position="24"/>
        <end position="52"/>
    </location>
</feature>
<dbReference type="SUPFAM" id="SSF57667">
    <property type="entry name" value="beta-beta-alpha zinc fingers"/>
    <property type="match status" value="1"/>
</dbReference>
<evidence type="ECO:0000256" key="6">
    <source>
        <dbReference type="ARBA" id="ARBA00023125"/>
    </source>
</evidence>
<evidence type="ECO:0000256" key="7">
    <source>
        <dbReference type="ARBA" id="ARBA00023242"/>
    </source>
</evidence>
<dbReference type="OrthoDB" id="6077919at2759"/>
<dbReference type="Proteomes" id="UP000014760">
    <property type="component" value="Unassembled WGS sequence"/>
</dbReference>
<dbReference type="GO" id="GO:0000981">
    <property type="term" value="F:DNA-binding transcription factor activity, RNA polymerase II-specific"/>
    <property type="evidence" value="ECO:0007669"/>
    <property type="project" value="TreeGrafter"/>
</dbReference>
<keyword evidence="6" id="KW-0238">DNA-binding</keyword>
<name>R7VKH5_CAPTE</name>
<keyword evidence="7" id="KW-0539">Nucleus</keyword>
<dbReference type="AlphaFoldDB" id="R7VKH5"/>
<evidence type="ECO:0000313" key="12">
    <source>
        <dbReference type="Proteomes" id="UP000014760"/>
    </source>
</evidence>
<reference evidence="11" key="3">
    <citation type="submission" date="2015-06" db="UniProtKB">
        <authorList>
            <consortium name="EnsemblMetazoa"/>
        </authorList>
    </citation>
    <scope>IDENTIFICATION</scope>
</reference>
<keyword evidence="2" id="KW-0479">Metal-binding</keyword>
<reference evidence="12" key="1">
    <citation type="submission" date="2012-12" db="EMBL/GenBank/DDBJ databases">
        <authorList>
            <person name="Hellsten U."/>
            <person name="Grimwood J."/>
            <person name="Chapman J.A."/>
            <person name="Shapiro H."/>
            <person name="Aerts A."/>
            <person name="Otillar R.P."/>
            <person name="Terry A.Y."/>
            <person name="Boore J.L."/>
            <person name="Simakov O."/>
            <person name="Marletaz F."/>
            <person name="Cho S.-J."/>
            <person name="Edsinger-Gonzales E."/>
            <person name="Havlak P."/>
            <person name="Kuo D.-H."/>
            <person name="Larsson T."/>
            <person name="Lv J."/>
            <person name="Arendt D."/>
            <person name="Savage R."/>
            <person name="Osoegawa K."/>
            <person name="de Jong P."/>
            <person name="Lindberg D.R."/>
            <person name="Seaver E.C."/>
            <person name="Weisblat D.A."/>
            <person name="Putnam N.H."/>
            <person name="Grigoriev I.V."/>
            <person name="Rokhsar D.S."/>
        </authorList>
    </citation>
    <scope>NUCLEOTIDE SEQUENCE</scope>
    <source>
        <strain evidence="12">I ESC-2004</strain>
    </source>
</reference>
<feature type="non-terminal residue" evidence="10">
    <location>
        <position position="1"/>
    </location>
</feature>
<dbReference type="FunFam" id="3.30.160.60:FF:001450">
    <property type="entry name" value="zinc finger protein 774"/>
    <property type="match status" value="1"/>
</dbReference>
<evidence type="ECO:0000313" key="11">
    <source>
        <dbReference type="EnsemblMetazoa" id="CapteP61165"/>
    </source>
</evidence>
<dbReference type="HOGENOM" id="CLU_002678_42_18_1"/>
<keyword evidence="4 8" id="KW-0863">Zinc-finger</keyword>
<dbReference type="Pfam" id="PF13894">
    <property type="entry name" value="zf-C2H2_4"/>
    <property type="match status" value="1"/>
</dbReference>
<dbReference type="InterPro" id="IPR013087">
    <property type="entry name" value="Znf_C2H2_type"/>
</dbReference>
<evidence type="ECO:0000256" key="2">
    <source>
        <dbReference type="ARBA" id="ARBA00022723"/>
    </source>
</evidence>
<keyword evidence="5" id="KW-0862">Zinc</keyword>
<dbReference type="GO" id="GO:0008270">
    <property type="term" value="F:zinc ion binding"/>
    <property type="evidence" value="ECO:0007669"/>
    <property type="project" value="UniProtKB-KW"/>
</dbReference>
<sequence length="58" mass="6942">CGKSFNGAYYLKRHLRMHTGEKPHRCPVCCGKIFADRWRLKRHLRIHTGEKPYICRIC</sequence>
<dbReference type="GO" id="GO:0000978">
    <property type="term" value="F:RNA polymerase II cis-regulatory region sequence-specific DNA binding"/>
    <property type="evidence" value="ECO:0007669"/>
    <property type="project" value="TreeGrafter"/>
</dbReference>
<dbReference type="FunFam" id="3.30.160.60:FF:002343">
    <property type="entry name" value="Zinc finger protein 33A"/>
    <property type="match status" value="1"/>
</dbReference>
<dbReference type="SMART" id="SM00355">
    <property type="entry name" value="ZnF_C2H2"/>
    <property type="match status" value="2"/>
</dbReference>
<evidence type="ECO:0000256" key="4">
    <source>
        <dbReference type="ARBA" id="ARBA00022771"/>
    </source>
</evidence>
<gene>
    <name evidence="10" type="ORF">CAPTEDRAFT_61165</name>
</gene>
<comment type="subcellular location">
    <subcellularLocation>
        <location evidence="1">Nucleus</location>
    </subcellularLocation>
</comment>
<dbReference type="GO" id="GO:0005634">
    <property type="term" value="C:nucleus"/>
    <property type="evidence" value="ECO:0007669"/>
    <property type="project" value="UniProtKB-SubCell"/>
</dbReference>
<keyword evidence="3" id="KW-0677">Repeat</keyword>
<evidence type="ECO:0000256" key="1">
    <source>
        <dbReference type="ARBA" id="ARBA00004123"/>
    </source>
</evidence>
<dbReference type="EnsemblMetazoa" id="CapteT61165">
    <property type="protein sequence ID" value="CapteP61165"/>
    <property type="gene ID" value="CapteG61165"/>
</dbReference>
<dbReference type="PANTHER" id="PTHR23235:SF120">
    <property type="entry name" value="KRUPPEL-LIKE FACTOR 15"/>
    <property type="match status" value="1"/>
</dbReference>
<dbReference type="EMBL" id="AMQN01035808">
    <property type="status" value="NOT_ANNOTATED_CDS"/>
    <property type="molecule type" value="Genomic_DNA"/>
</dbReference>
<dbReference type="InterPro" id="IPR036236">
    <property type="entry name" value="Znf_C2H2_sf"/>
</dbReference>
<evidence type="ECO:0000259" key="9">
    <source>
        <dbReference type="PROSITE" id="PS50157"/>
    </source>
</evidence>